<dbReference type="Proteomes" id="UP000032483">
    <property type="component" value="Unassembled WGS sequence"/>
</dbReference>
<accession>A0A0D8IYA7</accession>
<dbReference type="GeneID" id="42858338"/>
<gene>
    <name evidence="1" type="ORF">TQ39_17500</name>
</gene>
<dbReference type="RefSeq" id="WP_050006475.1">
    <property type="nucleotide sequence ID" value="NZ_JXXK01000039.1"/>
</dbReference>
<sequence>MNRNTILEDLFLKNTGLVVDGAAVWEEIEQAAAECQEDGEQWVVGQDDKSGKWKYYIDLNRSYDEEFDSWSTDVELLEICVERPNRDTAQFKIPRFS</sequence>
<organism evidence="1 2">
    <name type="scientific">Ruthenibacterium lactatiformans</name>
    <dbReference type="NCBI Taxonomy" id="1550024"/>
    <lineage>
        <taxon>Bacteria</taxon>
        <taxon>Bacillati</taxon>
        <taxon>Bacillota</taxon>
        <taxon>Clostridia</taxon>
        <taxon>Eubacteriales</taxon>
        <taxon>Oscillospiraceae</taxon>
        <taxon>Ruthenibacterium</taxon>
    </lineage>
</organism>
<dbReference type="EMBL" id="JXXK01000039">
    <property type="protein sequence ID" value="KJF38518.1"/>
    <property type="molecule type" value="Genomic_DNA"/>
</dbReference>
<evidence type="ECO:0000313" key="2">
    <source>
        <dbReference type="Proteomes" id="UP000032483"/>
    </source>
</evidence>
<dbReference type="AlphaFoldDB" id="A0A0D8IYA7"/>
<proteinExistence type="predicted"/>
<evidence type="ECO:0000313" key="1">
    <source>
        <dbReference type="EMBL" id="KJF38518.1"/>
    </source>
</evidence>
<protein>
    <submittedName>
        <fullName evidence="1">Uncharacterized protein</fullName>
    </submittedName>
</protein>
<name>A0A0D8IYA7_9FIRM</name>
<reference evidence="1" key="1">
    <citation type="submission" date="2015-02" db="EMBL/GenBank/DDBJ databases">
        <title>A novel member of the family Ruminococcaceae isolated from human feces.</title>
        <authorList>
            <person name="Shkoporov A.N."/>
            <person name="Chaplin A.V."/>
            <person name="Motuzova O.V."/>
            <person name="Kafarskaia L.I."/>
            <person name="Khokhlova E.V."/>
            <person name="Efimov B.A."/>
        </authorList>
    </citation>
    <scope>NUCLEOTIDE SEQUENCE [LARGE SCALE GENOMIC DNA]</scope>
    <source>
        <strain evidence="1">585-1</strain>
    </source>
</reference>
<keyword evidence="2" id="KW-1185">Reference proteome</keyword>
<comment type="caution">
    <text evidence="1">The sequence shown here is derived from an EMBL/GenBank/DDBJ whole genome shotgun (WGS) entry which is preliminary data.</text>
</comment>